<proteinExistence type="inferred from homology"/>
<dbReference type="PROSITE" id="PS51257">
    <property type="entry name" value="PROKAR_LIPOPROTEIN"/>
    <property type="match status" value="1"/>
</dbReference>
<reference evidence="8 9" key="1">
    <citation type="submission" date="2014-11" db="EMBL/GenBank/DDBJ databases">
        <title>Genome sequence of Flavihumibacter solisilvae 3-3.</title>
        <authorList>
            <person name="Zhou G."/>
            <person name="Li M."/>
            <person name="Wang G."/>
        </authorList>
    </citation>
    <scope>NUCLEOTIDE SEQUENCE [LARGE SCALE GENOMIC DNA]</scope>
    <source>
        <strain evidence="8 9">3-3</strain>
    </source>
</reference>
<accession>A0A0C1L964</accession>
<feature type="domain" description="SusD-like N-terminal" evidence="7">
    <location>
        <begin position="86"/>
        <end position="231"/>
    </location>
</feature>
<evidence type="ECO:0000313" key="8">
    <source>
        <dbReference type="EMBL" id="KIC96051.1"/>
    </source>
</evidence>
<dbReference type="EMBL" id="JSVC01000002">
    <property type="protein sequence ID" value="KIC96051.1"/>
    <property type="molecule type" value="Genomic_DNA"/>
</dbReference>
<evidence type="ECO:0000256" key="3">
    <source>
        <dbReference type="ARBA" id="ARBA00022729"/>
    </source>
</evidence>
<feature type="domain" description="RagB/SusD" evidence="6">
    <location>
        <begin position="344"/>
        <end position="424"/>
    </location>
</feature>
<evidence type="ECO:0000256" key="2">
    <source>
        <dbReference type="ARBA" id="ARBA00006275"/>
    </source>
</evidence>
<dbReference type="Proteomes" id="UP000031408">
    <property type="component" value="Unassembled WGS sequence"/>
</dbReference>
<protein>
    <recommendedName>
        <fullName evidence="10">Carbohydrate-binding protein SusD</fullName>
    </recommendedName>
</protein>
<comment type="similarity">
    <text evidence="2">Belongs to the SusD family.</text>
</comment>
<dbReference type="RefSeq" id="WP_039136819.1">
    <property type="nucleotide sequence ID" value="NZ_JSVC01000002.1"/>
</dbReference>
<dbReference type="Pfam" id="PF14322">
    <property type="entry name" value="SusD-like_3"/>
    <property type="match status" value="1"/>
</dbReference>
<dbReference type="InterPro" id="IPR011990">
    <property type="entry name" value="TPR-like_helical_dom_sf"/>
</dbReference>
<dbReference type="Pfam" id="PF07980">
    <property type="entry name" value="SusD_RagB"/>
    <property type="match status" value="1"/>
</dbReference>
<keyword evidence="5" id="KW-0998">Cell outer membrane</keyword>
<evidence type="ECO:0000313" key="9">
    <source>
        <dbReference type="Proteomes" id="UP000031408"/>
    </source>
</evidence>
<evidence type="ECO:0000256" key="5">
    <source>
        <dbReference type="ARBA" id="ARBA00023237"/>
    </source>
</evidence>
<dbReference type="STRING" id="1349421.OI18_02415"/>
<gene>
    <name evidence="8" type="ORF">OI18_02415</name>
</gene>
<keyword evidence="3" id="KW-0732">Signal</keyword>
<dbReference type="GO" id="GO:0009279">
    <property type="term" value="C:cell outer membrane"/>
    <property type="evidence" value="ECO:0007669"/>
    <property type="project" value="UniProtKB-SubCell"/>
</dbReference>
<comment type="subcellular location">
    <subcellularLocation>
        <location evidence="1">Cell outer membrane</location>
    </subcellularLocation>
</comment>
<evidence type="ECO:0000259" key="6">
    <source>
        <dbReference type="Pfam" id="PF07980"/>
    </source>
</evidence>
<dbReference type="AlphaFoldDB" id="A0A0C1L964"/>
<dbReference type="InterPro" id="IPR033985">
    <property type="entry name" value="SusD-like_N"/>
</dbReference>
<dbReference type="SUPFAM" id="SSF48452">
    <property type="entry name" value="TPR-like"/>
    <property type="match status" value="1"/>
</dbReference>
<keyword evidence="4" id="KW-0472">Membrane</keyword>
<evidence type="ECO:0000256" key="1">
    <source>
        <dbReference type="ARBA" id="ARBA00004442"/>
    </source>
</evidence>
<dbReference type="CDD" id="cd08977">
    <property type="entry name" value="SusD"/>
    <property type="match status" value="1"/>
</dbReference>
<dbReference type="OrthoDB" id="1080118at2"/>
<name>A0A0C1L964_9BACT</name>
<sequence>MLFNKSRIIGGVLSLTVAFTACEKRLDKSPFASVDADQALLTSSDVESALVGAYSRLGDAEVYGGDMFVYSELLGNDNEITWSGTFQGLTQIYNKQIPVNNDFVQDTWTESYEAINVANNVLNAIDKVVDAKKDKVAGEAKFIRAAVYFDLVRLYAKAWNDGNPSSNPGVPLVLKPTADLADAAKVSRNTVAEVYAQIITDLTEAEGQLSTGKTIFANRPSASALLARVYLQQGDYANAAAAADRAIKDGTNSLTGTYAEAFPVNYNAATVPVANTTEDVFAMQVNNTQGVNDFNTYFSPMGRGDITIDPSYFSQYEENDGRLEVYYADGGSIYTGKFDMVYGNVHILRLAEMFLIRAESNFRLGGDPIGGVAPHLDINRIRARAGLDPIDAADLTLDQILLERKLELAFEGNLLHDKKRLEIAVGPLSWNSSRLVLPIPEREIKVNGNLVQNEGY</sequence>
<dbReference type="InterPro" id="IPR012944">
    <property type="entry name" value="SusD_RagB_dom"/>
</dbReference>
<organism evidence="8 9">
    <name type="scientific">Flavihumibacter solisilvae</name>
    <dbReference type="NCBI Taxonomy" id="1349421"/>
    <lineage>
        <taxon>Bacteria</taxon>
        <taxon>Pseudomonadati</taxon>
        <taxon>Bacteroidota</taxon>
        <taxon>Chitinophagia</taxon>
        <taxon>Chitinophagales</taxon>
        <taxon>Chitinophagaceae</taxon>
        <taxon>Flavihumibacter</taxon>
    </lineage>
</organism>
<evidence type="ECO:0008006" key="10">
    <source>
        <dbReference type="Google" id="ProtNLM"/>
    </source>
</evidence>
<evidence type="ECO:0000256" key="4">
    <source>
        <dbReference type="ARBA" id="ARBA00023136"/>
    </source>
</evidence>
<comment type="caution">
    <text evidence="8">The sequence shown here is derived from an EMBL/GenBank/DDBJ whole genome shotgun (WGS) entry which is preliminary data.</text>
</comment>
<keyword evidence="9" id="KW-1185">Reference proteome</keyword>
<dbReference type="Gene3D" id="1.25.40.390">
    <property type="match status" value="1"/>
</dbReference>
<evidence type="ECO:0000259" key="7">
    <source>
        <dbReference type="Pfam" id="PF14322"/>
    </source>
</evidence>